<dbReference type="GO" id="GO:0006032">
    <property type="term" value="P:chitin catabolic process"/>
    <property type="evidence" value="ECO:0007669"/>
    <property type="project" value="InterPro"/>
</dbReference>
<keyword evidence="3" id="KW-1185">Reference proteome</keyword>
<dbReference type="Pfam" id="PF00182">
    <property type="entry name" value="Glyco_hydro_19"/>
    <property type="match status" value="1"/>
</dbReference>
<organism evidence="2 3">
    <name type="scientific">Aquabacterium olei</name>
    <dbReference type="NCBI Taxonomy" id="1296669"/>
    <lineage>
        <taxon>Bacteria</taxon>
        <taxon>Pseudomonadati</taxon>
        <taxon>Pseudomonadota</taxon>
        <taxon>Betaproteobacteria</taxon>
        <taxon>Burkholderiales</taxon>
        <taxon>Aquabacterium</taxon>
    </lineage>
</organism>
<feature type="domain" description="Glycoside hydrolase family 19 catalytic" evidence="1">
    <location>
        <begin position="113"/>
        <end position="201"/>
    </location>
</feature>
<dbReference type="GO" id="GO:0016998">
    <property type="term" value="P:cell wall macromolecule catabolic process"/>
    <property type="evidence" value="ECO:0007669"/>
    <property type="project" value="InterPro"/>
</dbReference>
<reference evidence="2 3" key="1">
    <citation type="submission" date="2018-05" db="EMBL/GenBank/DDBJ databases">
        <title>complete genome sequence of Aquabacterium olei NBRC 110486.</title>
        <authorList>
            <person name="Tang B."/>
            <person name="Chang J."/>
            <person name="Zhang L."/>
            <person name="Yang H."/>
        </authorList>
    </citation>
    <scope>NUCLEOTIDE SEQUENCE [LARGE SCALE GENOMIC DNA]</scope>
    <source>
        <strain evidence="2 3">NBRC 110486</strain>
    </source>
</reference>
<accession>A0A2U8FQ98</accession>
<dbReference type="GO" id="GO:0004568">
    <property type="term" value="F:chitinase activity"/>
    <property type="evidence" value="ECO:0007669"/>
    <property type="project" value="InterPro"/>
</dbReference>
<dbReference type="AlphaFoldDB" id="A0A2U8FQ98"/>
<dbReference type="PANTHER" id="PTHR34408:SF1">
    <property type="entry name" value="GLYCOSYL HYDROLASE FAMILY 19 DOMAIN-CONTAINING PROTEIN HI_1415"/>
    <property type="match status" value="1"/>
</dbReference>
<dbReference type="SUPFAM" id="SSF53955">
    <property type="entry name" value="Lysozyme-like"/>
    <property type="match status" value="1"/>
</dbReference>
<keyword evidence="2" id="KW-0378">Hydrolase</keyword>
<sequence length="213" mass="23128">MGFALTLDHLLASGVPPTLAKRMVDPLRAACALHAIDTKGRLAAFLGQAIVESSGFVRLDEVLTYSSAQRILDLFPSRVKTLAQAQSLVRKPVAFANCVYAGKNGNGDEASGDGYRFHGRGIFQLTGRAWYERAGRELGRPYLEQPDLLLQPSDACLSAAWYWKVCGCNELADARQLDAITKAINGPAMDQAARRRTEANEMLAILNTTTDTA</sequence>
<evidence type="ECO:0000259" key="1">
    <source>
        <dbReference type="Pfam" id="PF00182"/>
    </source>
</evidence>
<protein>
    <submittedName>
        <fullName evidence="2">Glycoside hydrolase family 19</fullName>
    </submittedName>
</protein>
<dbReference type="Proteomes" id="UP000244892">
    <property type="component" value="Chromosome"/>
</dbReference>
<name>A0A2U8FQ98_9BURK</name>
<evidence type="ECO:0000313" key="3">
    <source>
        <dbReference type="Proteomes" id="UP000244892"/>
    </source>
</evidence>
<dbReference type="PANTHER" id="PTHR34408">
    <property type="entry name" value="FAMILY PROTEIN, PUTATIVE-RELATED"/>
    <property type="match status" value="1"/>
</dbReference>
<dbReference type="RefSeq" id="WP_109036053.1">
    <property type="nucleotide sequence ID" value="NZ_CP029210.1"/>
</dbReference>
<dbReference type="KEGG" id="aon:DEH84_07110"/>
<dbReference type="OrthoDB" id="1491023at2"/>
<dbReference type="InterPro" id="IPR000726">
    <property type="entry name" value="Glyco_hydro_19_cat"/>
</dbReference>
<gene>
    <name evidence="2" type="ORF">DEH84_07110</name>
</gene>
<proteinExistence type="predicted"/>
<dbReference type="Gene3D" id="1.10.530.10">
    <property type="match status" value="1"/>
</dbReference>
<dbReference type="InterPro" id="IPR023346">
    <property type="entry name" value="Lysozyme-like_dom_sf"/>
</dbReference>
<evidence type="ECO:0000313" key="2">
    <source>
        <dbReference type="EMBL" id="AWI53225.1"/>
    </source>
</evidence>
<dbReference type="EMBL" id="CP029210">
    <property type="protein sequence ID" value="AWI53225.1"/>
    <property type="molecule type" value="Genomic_DNA"/>
</dbReference>
<dbReference type="InterPro" id="IPR052354">
    <property type="entry name" value="Cell_Wall_Dynamics_Protein"/>
</dbReference>